<keyword evidence="1" id="KW-0812">Transmembrane</keyword>
<name>A0A4V2SW24_9FIRM</name>
<evidence type="ECO:0000313" key="3">
    <source>
        <dbReference type="Proteomes" id="UP000294813"/>
    </source>
</evidence>
<dbReference type="RefSeq" id="WP_131920694.1">
    <property type="nucleotide sequence ID" value="NZ_JAOQNU010000035.1"/>
</dbReference>
<comment type="caution">
    <text evidence="2">The sequence shown here is derived from an EMBL/GenBank/DDBJ whole genome shotgun (WGS) entry which is preliminary data.</text>
</comment>
<keyword evidence="3" id="KW-1185">Reference proteome</keyword>
<dbReference type="EMBL" id="SLXT01000035">
    <property type="protein sequence ID" value="TCP60626.1"/>
    <property type="molecule type" value="Genomic_DNA"/>
</dbReference>
<organism evidence="2 3">
    <name type="scientific">Heliophilum fasciatum</name>
    <dbReference type="NCBI Taxonomy" id="35700"/>
    <lineage>
        <taxon>Bacteria</taxon>
        <taxon>Bacillati</taxon>
        <taxon>Bacillota</taxon>
        <taxon>Clostridia</taxon>
        <taxon>Eubacteriales</taxon>
        <taxon>Heliobacteriaceae</taxon>
        <taxon>Heliophilum</taxon>
    </lineage>
</organism>
<evidence type="ECO:0000256" key="1">
    <source>
        <dbReference type="SAM" id="Phobius"/>
    </source>
</evidence>
<proteinExistence type="predicted"/>
<sequence>MALIFISIFLGLIGFGIGTSLDINFAVFFGVIGFLSPGLYVLDQIYKKVDTSNKPSFLNPPIK</sequence>
<dbReference type="Proteomes" id="UP000294813">
    <property type="component" value="Unassembled WGS sequence"/>
</dbReference>
<keyword evidence="1" id="KW-0472">Membrane</keyword>
<feature type="transmembrane region" description="Helical" evidence="1">
    <location>
        <begin position="26"/>
        <end position="42"/>
    </location>
</feature>
<dbReference type="AlphaFoldDB" id="A0A4V2SW24"/>
<accession>A0A4V2SW24</accession>
<keyword evidence="1" id="KW-1133">Transmembrane helix</keyword>
<protein>
    <submittedName>
        <fullName evidence="2">Uncharacterized protein</fullName>
    </submittedName>
</protein>
<evidence type="ECO:0000313" key="2">
    <source>
        <dbReference type="EMBL" id="TCP60626.1"/>
    </source>
</evidence>
<gene>
    <name evidence="2" type="ORF">EDD73_13514</name>
</gene>
<reference evidence="2 3" key="1">
    <citation type="submission" date="2019-03" db="EMBL/GenBank/DDBJ databases">
        <title>Genomic Encyclopedia of Type Strains, Phase IV (KMG-IV): sequencing the most valuable type-strain genomes for metagenomic binning, comparative biology and taxonomic classification.</title>
        <authorList>
            <person name="Goeker M."/>
        </authorList>
    </citation>
    <scope>NUCLEOTIDE SEQUENCE [LARGE SCALE GENOMIC DNA]</scope>
    <source>
        <strain evidence="2 3">DSM 11170</strain>
    </source>
</reference>